<organism evidence="6 7">
    <name type="scientific">Aquipuribacter hungaricus</name>
    <dbReference type="NCBI Taxonomy" id="545624"/>
    <lineage>
        <taxon>Bacteria</taxon>
        <taxon>Bacillati</taxon>
        <taxon>Actinomycetota</taxon>
        <taxon>Actinomycetes</taxon>
        <taxon>Micrococcales</taxon>
        <taxon>Intrasporangiaceae</taxon>
        <taxon>Aquipuribacter</taxon>
    </lineage>
</organism>
<name>A0ABV7WDN7_9MICO</name>
<dbReference type="SMART" id="SM00487">
    <property type="entry name" value="DEXDc"/>
    <property type="match status" value="1"/>
</dbReference>
<dbReference type="InterPro" id="IPR049730">
    <property type="entry name" value="SNF2/RAD54-like_C"/>
</dbReference>
<dbReference type="EMBL" id="JBHRWW010000001">
    <property type="protein sequence ID" value="MFC3687171.1"/>
    <property type="molecule type" value="Genomic_DNA"/>
</dbReference>
<dbReference type="InterPro" id="IPR000330">
    <property type="entry name" value="SNF2_N"/>
</dbReference>
<protein>
    <submittedName>
        <fullName evidence="6">SNF2-related protein</fullName>
    </submittedName>
</protein>
<keyword evidence="2" id="KW-0479">Metal-binding</keyword>
<sequence>MPEHWTDAIDDDAVRAVVGDDTFRRGAEYARAGRVQRLTGSGGGALLGEVRGSGNTVYSTLVTPFAPRPGNPRRWTSRCSCPVASDCKHAVAVLVAARTGAVGAADEATPAAGWEERVGDLVRPAPEPAREPRGADLGLQLEVVVPPRVPGRGYGSLQPGAPDPPRRLLLRPVVQGPKGDWVRAGASWRELEDGVPRYGRPTADAVQREALLELHAAYLSRGRNRYTAGERPVHLDDVGPAVWRLLPELVAAGVRLMPAADPDAPVLLGGPAVASADLRRPRATGPAVLEPVVTVGGAALPAAAVDVVGTPVHGVVVVASSDVPRAVVPRGGLLLAPLEPTASPQLSTLLQEGRRLDIPAADLPRFLREYYPGLRQVVPLSSSDGSVELPEVGEPRLHLGVTHVPGPAVQLAWGFRYPVGSDEVTVPLVGGAEGPAVRDAVAEQRLLEEVAPVLEALPGLHGEVDGTVTLLPRTTLTGLATVRFSGDVMPVLRNAGVDVEETGTPTEFRWTDSAPLIEVSATESGERDWFDLGVTVSVDGEDIPFHPLFVALAHGDSHLVLDSGTWFSIDRPELSQLRTLIEEARELQDKPTDDLRISAYQADLWDELTQLGVVQEQSARWDAAVKGLLDASPDDDPAPLPAGLQAELRPYQLDGFRWLAFLRRHGLGGILADDMGLGKTVQALAMVLDAVEPATGPGTDVPFLVVAPTSVVPNWVHEAERFAPGLKVVAVTQTERTSSVPVAEQVAGAHLVVTSYALFRLDAAAYQGLPWAGLLLDEAQFVKNHQGRTHLVARRLDAPFKLAITGTPLENSLMELWSLLSIVAPGLYPNPRRFAAQYATPISKGDTDRLALLRRRTRPLIRRRTKEQVATELPPKVEQVLEVALNPKHRRIYQTHLQRERQKVLRLIDEPDRNRFAILRSITLLRRLSLDPALVDDTYAGVAASKVDVLLERLAEVIEEGHRALVFSQFTGFLASVRTRLDAEGISYSYLDGRTRDRAKRLEAFRSGDDPVFLISLKAGGVGLNLTEADYVFILDPWWNPAVEAQAVDRTHRIGQSRTVMVYRLVATGTIEEKVMQLKERKLELFTSVMDAEDGALAGALTGEDLVGLLEG</sequence>
<evidence type="ECO:0000313" key="7">
    <source>
        <dbReference type="Proteomes" id="UP001595685"/>
    </source>
</evidence>
<keyword evidence="2" id="KW-0863">Zinc-finger</keyword>
<feature type="domain" description="Helicase C-terminal" evidence="5">
    <location>
        <begin position="950"/>
        <end position="1101"/>
    </location>
</feature>
<dbReference type="SUPFAM" id="SSF52540">
    <property type="entry name" value="P-loop containing nucleoside triphosphate hydrolases"/>
    <property type="match status" value="2"/>
</dbReference>
<dbReference type="InterPro" id="IPR001650">
    <property type="entry name" value="Helicase_C-like"/>
</dbReference>
<evidence type="ECO:0000256" key="2">
    <source>
        <dbReference type="PROSITE-ProRule" id="PRU00325"/>
    </source>
</evidence>
<dbReference type="Gene3D" id="3.40.50.300">
    <property type="entry name" value="P-loop containing nucleotide triphosphate hydrolases"/>
    <property type="match status" value="1"/>
</dbReference>
<keyword evidence="2" id="KW-0862">Zinc</keyword>
<evidence type="ECO:0000313" key="6">
    <source>
        <dbReference type="EMBL" id="MFC3687171.1"/>
    </source>
</evidence>
<evidence type="ECO:0000259" key="4">
    <source>
        <dbReference type="PROSITE" id="PS51192"/>
    </source>
</evidence>
<proteinExistence type="predicted"/>
<dbReference type="RefSeq" id="WP_376983535.1">
    <property type="nucleotide sequence ID" value="NZ_JBHRWW010000001.1"/>
</dbReference>
<dbReference type="PANTHER" id="PTHR10799">
    <property type="entry name" value="SNF2/RAD54 HELICASE FAMILY"/>
    <property type="match status" value="1"/>
</dbReference>
<keyword evidence="7" id="KW-1185">Reference proteome</keyword>
<dbReference type="InterPro" id="IPR027417">
    <property type="entry name" value="P-loop_NTPase"/>
</dbReference>
<dbReference type="CDD" id="cd18793">
    <property type="entry name" value="SF2_C_SNF"/>
    <property type="match status" value="1"/>
</dbReference>
<gene>
    <name evidence="6" type="ORF">ACFOLH_02310</name>
</gene>
<evidence type="ECO:0000256" key="1">
    <source>
        <dbReference type="ARBA" id="ARBA00022801"/>
    </source>
</evidence>
<dbReference type="Proteomes" id="UP001595685">
    <property type="component" value="Unassembled WGS sequence"/>
</dbReference>
<accession>A0ABV7WDN7</accession>
<dbReference type="PROSITE" id="PS51192">
    <property type="entry name" value="HELICASE_ATP_BIND_1"/>
    <property type="match status" value="1"/>
</dbReference>
<reference evidence="7" key="1">
    <citation type="journal article" date="2019" name="Int. J. Syst. Evol. Microbiol.">
        <title>The Global Catalogue of Microorganisms (GCM) 10K type strain sequencing project: providing services to taxonomists for standard genome sequencing and annotation.</title>
        <authorList>
            <consortium name="The Broad Institute Genomics Platform"/>
            <consortium name="The Broad Institute Genome Sequencing Center for Infectious Disease"/>
            <person name="Wu L."/>
            <person name="Ma J."/>
        </authorList>
    </citation>
    <scope>NUCLEOTIDE SEQUENCE [LARGE SCALE GENOMIC DNA]</scope>
    <source>
        <strain evidence="7">NCAIM B.02333</strain>
    </source>
</reference>
<dbReference type="Pfam" id="PF00176">
    <property type="entry name" value="SNF2-rel_dom"/>
    <property type="match status" value="1"/>
</dbReference>
<dbReference type="SMART" id="SM00490">
    <property type="entry name" value="HELICc"/>
    <property type="match status" value="1"/>
</dbReference>
<dbReference type="PROSITE" id="PS50966">
    <property type="entry name" value="ZF_SWIM"/>
    <property type="match status" value="1"/>
</dbReference>
<keyword evidence="1" id="KW-0378">Hydrolase</keyword>
<dbReference type="Pfam" id="PF00271">
    <property type="entry name" value="Helicase_C"/>
    <property type="match status" value="1"/>
</dbReference>
<evidence type="ECO:0000259" key="5">
    <source>
        <dbReference type="PROSITE" id="PS51194"/>
    </source>
</evidence>
<feature type="domain" description="Helicase ATP-binding" evidence="4">
    <location>
        <begin position="660"/>
        <end position="826"/>
    </location>
</feature>
<feature type="domain" description="SWIM-type" evidence="3">
    <location>
        <begin position="58"/>
        <end position="98"/>
    </location>
</feature>
<dbReference type="InterPro" id="IPR007527">
    <property type="entry name" value="Znf_SWIM"/>
</dbReference>
<dbReference type="Gene3D" id="3.40.50.10810">
    <property type="entry name" value="Tandem AAA-ATPase domain"/>
    <property type="match status" value="1"/>
</dbReference>
<dbReference type="InterPro" id="IPR038718">
    <property type="entry name" value="SNF2-like_sf"/>
</dbReference>
<evidence type="ECO:0000259" key="3">
    <source>
        <dbReference type="PROSITE" id="PS50966"/>
    </source>
</evidence>
<dbReference type="PROSITE" id="PS51194">
    <property type="entry name" value="HELICASE_CTER"/>
    <property type="match status" value="1"/>
</dbReference>
<comment type="caution">
    <text evidence="6">The sequence shown here is derived from an EMBL/GenBank/DDBJ whole genome shotgun (WGS) entry which is preliminary data.</text>
</comment>
<dbReference type="InterPro" id="IPR014001">
    <property type="entry name" value="Helicase_ATP-bd"/>
</dbReference>